<keyword evidence="3 5" id="KW-1133">Transmembrane helix</keyword>
<evidence type="ECO:0000256" key="2">
    <source>
        <dbReference type="ARBA" id="ARBA00022692"/>
    </source>
</evidence>
<dbReference type="PANTHER" id="PTHR43847">
    <property type="entry name" value="BLL3993 PROTEIN"/>
    <property type="match status" value="1"/>
</dbReference>
<organism evidence="6 7">
    <name type="scientific">Bacillus timonensis</name>
    <dbReference type="NCBI Taxonomy" id="1033734"/>
    <lineage>
        <taxon>Bacteria</taxon>
        <taxon>Bacillati</taxon>
        <taxon>Bacillota</taxon>
        <taxon>Bacilli</taxon>
        <taxon>Bacillales</taxon>
        <taxon>Bacillaceae</taxon>
        <taxon>Bacillus</taxon>
    </lineage>
</organism>
<evidence type="ECO:0000313" key="6">
    <source>
        <dbReference type="EMBL" id="THE15155.1"/>
    </source>
</evidence>
<comment type="subcellular location">
    <subcellularLocation>
        <location evidence="1">Membrane</location>
        <topology evidence="1">Multi-pass membrane protein</topology>
    </subcellularLocation>
</comment>
<keyword evidence="2 5" id="KW-0812">Transmembrane</keyword>
<dbReference type="AlphaFoldDB" id="A0A4S3PZR8"/>
<accession>A0A4S3PZR8</accession>
<evidence type="ECO:0000256" key="4">
    <source>
        <dbReference type="ARBA" id="ARBA00023136"/>
    </source>
</evidence>
<evidence type="ECO:0008006" key="8">
    <source>
        <dbReference type="Google" id="ProtNLM"/>
    </source>
</evidence>
<sequence length="190" mass="22595">MIFWIFIGLVIAQRLIELQIAKRNEKWILSQGGYEVGHRHYKYIVLIHVLFFVSLITEVVYGEKEISVLYPILFFLFALTQLGRVWALHSLGMFWNTKIMILRGSQVQIKGPYKYVKHPNYIIVALEFILIPLLFQAYYTALIFSLLNFVMMSVRIPVEERALSVHEEYQQFRKERRRLLLTVMKPIKKD</sequence>
<gene>
    <name evidence="6" type="ORF">E1I69_02245</name>
</gene>
<dbReference type="STRING" id="1033734.GCA_000285535_04038"/>
<dbReference type="PANTHER" id="PTHR43847:SF1">
    <property type="entry name" value="BLL3993 PROTEIN"/>
    <property type="match status" value="1"/>
</dbReference>
<feature type="transmembrane region" description="Helical" evidence="5">
    <location>
        <begin position="68"/>
        <end position="87"/>
    </location>
</feature>
<feature type="transmembrane region" description="Helical" evidence="5">
    <location>
        <begin position="121"/>
        <end position="147"/>
    </location>
</feature>
<dbReference type="RefSeq" id="WP_136378006.1">
    <property type="nucleotide sequence ID" value="NZ_SLUB01000002.1"/>
</dbReference>
<feature type="transmembrane region" description="Helical" evidence="5">
    <location>
        <begin position="42"/>
        <end position="61"/>
    </location>
</feature>
<dbReference type="Gene3D" id="1.20.120.1630">
    <property type="match status" value="1"/>
</dbReference>
<evidence type="ECO:0000256" key="3">
    <source>
        <dbReference type="ARBA" id="ARBA00022989"/>
    </source>
</evidence>
<dbReference type="Proteomes" id="UP000306477">
    <property type="component" value="Unassembled WGS sequence"/>
</dbReference>
<reference evidence="6 7" key="1">
    <citation type="journal article" date="2019" name="Indoor Air">
        <title>Impacts of indoor surface finishes on bacterial viability.</title>
        <authorList>
            <person name="Hu J."/>
            <person name="Maamar S.B."/>
            <person name="Glawe A.J."/>
            <person name="Gottel N."/>
            <person name="Gilbert J.A."/>
            <person name="Hartmann E.M."/>
        </authorList>
    </citation>
    <scope>NUCLEOTIDE SEQUENCE [LARGE SCALE GENOMIC DNA]</scope>
    <source>
        <strain evidence="6 7">AF060A6</strain>
    </source>
</reference>
<name>A0A4S3PZR8_9BACI</name>
<evidence type="ECO:0000256" key="5">
    <source>
        <dbReference type="SAM" id="Phobius"/>
    </source>
</evidence>
<comment type="caution">
    <text evidence="6">The sequence shown here is derived from an EMBL/GenBank/DDBJ whole genome shotgun (WGS) entry which is preliminary data.</text>
</comment>
<dbReference type="InterPro" id="IPR007269">
    <property type="entry name" value="ICMT_MeTrfase"/>
</dbReference>
<dbReference type="OrthoDB" id="7203053at2"/>
<dbReference type="InterPro" id="IPR052527">
    <property type="entry name" value="Metal_cation-efflux_comp"/>
</dbReference>
<protein>
    <recommendedName>
        <fullName evidence="8">Isoprenylcysteine carboxyl methyltransferase</fullName>
    </recommendedName>
</protein>
<dbReference type="GO" id="GO:0016020">
    <property type="term" value="C:membrane"/>
    <property type="evidence" value="ECO:0007669"/>
    <property type="project" value="UniProtKB-SubCell"/>
</dbReference>
<keyword evidence="7" id="KW-1185">Reference proteome</keyword>
<evidence type="ECO:0000256" key="1">
    <source>
        <dbReference type="ARBA" id="ARBA00004141"/>
    </source>
</evidence>
<dbReference type="EMBL" id="SLUB01000002">
    <property type="protein sequence ID" value="THE15155.1"/>
    <property type="molecule type" value="Genomic_DNA"/>
</dbReference>
<keyword evidence="4 5" id="KW-0472">Membrane</keyword>
<proteinExistence type="predicted"/>
<evidence type="ECO:0000313" key="7">
    <source>
        <dbReference type="Proteomes" id="UP000306477"/>
    </source>
</evidence>
<dbReference type="GO" id="GO:0004671">
    <property type="term" value="F:protein C-terminal S-isoprenylcysteine carboxyl O-methyltransferase activity"/>
    <property type="evidence" value="ECO:0007669"/>
    <property type="project" value="InterPro"/>
</dbReference>
<dbReference type="Pfam" id="PF04140">
    <property type="entry name" value="ICMT"/>
    <property type="match status" value="1"/>
</dbReference>